<proteinExistence type="predicted"/>
<dbReference type="InterPro" id="IPR012337">
    <property type="entry name" value="RNaseH-like_sf"/>
</dbReference>
<dbReference type="PANTHER" id="PTHR23044">
    <property type="entry name" value="3'-5' EXONUCLEASE ERI1-RELATED"/>
    <property type="match status" value="1"/>
</dbReference>
<evidence type="ECO:0000313" key="1">
    <source>
        <dbReference type="EMBL" id="CAI8052032.1"/>
    </source>
</evidence>
<dbReference type="SUPFAM" id="SSF53098">
    <property type="entry name" value="Ribonuclease H-like"/>
    <property type="match status" value="1"/>
</dbReference>
<dbReference type="Proteomes" id="UP001174909">
    <property type="component" value="Unassembled WGS sequence"/>
</dbReference>
<dbReference type="Gene3D" id="3.30.420.10">
    <property type="entry name" value="Ribonuclease H-like superfamily/Ribonuclease H"/>
    <property type="match status" value="1"/>
</dbReference>
<sequence>MAAQAVEYFILLTVAGTQPEEYEENFIVLFSWAVISKSRNQVLTKEQLYVQPSQSVSPSSLPGGIKPEAVSSAAPLPVIIKQFHAAVSKLGHSFMLLCPSPLPLRHFIHREAQAHGIQLENYFYQYVDINTEFSRGFPDNQRPNTLEEIDSSLTEGLVLGIDVAPSSPKLGLAELKMVADITQKLIMQGHTFGNPDRIKKENDSNAPA</sequence>
<reference evidence="1" key="1">
    <citation type="submission" date="2023-03" db="EMBL/GenBank/DDBJ databases">
        <authorList>
            <person name="Steffen K."/>
            <person name="Cardenas P."/>
        </authorList>
    </citation>
    <scope>NUCLEOTIDE SEQUENCE</scope>
</reference>
<accession>A0AA35XIH0</accession>
<keyword evidence="2" id="KW-1185">Reference proteome</keyword>
<dbReference type="InterPro" id="IPR036397">
    <property type="entry name" value="RNaseH_sf"/>
</dbReference>
<evidence type="ECO:0000313" key="2">
    <source>
        <dbReference type="Proteomes" id="UP001174909"/>
    </source>
</evidence>
<organism evidence="1 2">
    <name type="scientific">Geodia barretti</name>
    <name type="common">Barrett's horny sponge</name>
    <dbReference type="NCBI Taxonomy" id="519541"/>
    <lineage>
        <taxon>Eukaryota</taxon>
        <taxon>Metazoa</taxon>
        <taxon>Porifera</taxon>
        <taxon>Demospongiae</taxon>
        <taxon>Heteroscleromorpha</taxon>
        <taxon>Tetractinellida</taxon>
        <taxon>Astrophorina</taxon>
        <taxon>Geodiidae</taxon>
        <taxon>Geodia</taxon>
    </lineage>
</organism>
<dbReference type="AlphaFoldDB" id="A0AA35XIH0"/>
<protein>
    <submittedName>
        <fullName evidence="1">Epithelial splicing regulatory protein 1</fullName>
    </submittedName>
</protein>
<comment type="caution">
    <text evidence="1">The sequence shown here is derived from an EMBL/GenBank/DDBJ whole genome shotgun (WGS) entry which is preliminary data.</text>
</comment>
<gene>
    <name evidence="1" type="ORF">GBAR_LOCUS28476</name>
</gene>
<dbReference type="EMBL" id="CASHTH010003979">
    <property type="protein sequence ID" value="CAI8052032.1"/>
    <property type="molecule type" value="Genomic_DNA"/>
</dbReference>
<name>A0AA35XIH0_GEOBA</name>
<feature type="non-terminal residue" evidence="1">
    <location>
        <position position="1"/>
    </location>
</feature>
<dbReference type="InterPro" id="IPR051274">
    <property type="entry name" value="3-5_Exoribonuclease"/>
</dbReference>
<dbReference type="PANTHER" id="PTHR23044:SF61">
    <property type="entry name" value="3'-5' EXORIBONUCLEASE 1-RELATED"/>
    <property type="match status" value="1"/>
</dbReference>
<dbReference type="GO" id="GO:0003676">
    <property type="term" value="F:nucleic acid binding"/>
    <property type="evidence" value="ECO:0007669"/>
    <property type="project" value="InterPro"/>
</dbReference>